<name>A0A504YD79_FASGI</name>
<feature type="region of interest" description="Disordered" evidence="4">
    <location>
        <begin position="1"/>
        <end position="24"/>
    </location>
</feature>
<dbReference type="PANTHER" id="PTHR22834:SF20">
    <property type="entry name" value="SH3 DOMAIN-CONTAINING PROTEIN"/>
    <property type="match status" value="1"/>
</dbReference>
<feature type="region of interest" description="Disordered" evidence="4">
    <location>
        <begin position="568"/>
        <end position="592"/>
    </location>
</feature>
<dbReference type="PROSITE" id="PS50010">
    <property type="entry name" value="DH_2"/>
    <property type="match status" value="1"/>
</dbReference>
<keyword evidence="3" id="KW-0175">Coiled coil</keyword>
<evidence type="ECO:0000256" key="3">
    <source>
        <dbReference type="SAM" id="Coils"/>
    </source>
</evidence>
<dbReference type="Pfam" id="PF07653">
    <property type="entry name" value="SH3_2"/>
    <property type="match status" value="1"/>
</dbReference>
<dbReference type="InterPro" id="IPR036028">
    <property type="entry name" value="SH3-like_dom_sf"/>
</dbReference>
<evidence type="ECO:0000313" key="7">
    <source>
        <dbReference type="EMBL" id="TPP56010.1"/>
    </source>
</evidence>
<feature type="compositionally biased region" description="Polar residues" evidence="4">
    <location>
        <begin position="576"/>
        <end position="592"/>
    </location>
</feature>
<dbReference type="AlphaFoldDB" id="A0A504YD79"/>
<evidence type="ECO:0000259" key="5">
    <source>
        <dbReference type="PROSITE" id="PS50002"/>
    </source>
</evidence>
<protein>
    <submittedName>
        <fullName evidence="7">Uncharacterized protein</fullName>
    </submittedName>
</protein>
<organism evidence="7 8">
    <name type="scientific">Fasciola gigantica</name>
    <name type="common">Giant liver fluke</name>
    <dbReference type="NCBI Taxonomy" id="46835"/>
    <lineage>
        <taxon>Eukaryota</taxon>
        <taxon>Metazoa</taxon>
        <taxon>Spiralia</taxon>
        <taxon>Lophotrochozoa</taxon>
        <taxon>Platyhelminthes</taxon>
        <taxon>Trematoda</taxon>
        <taxon>Digenea</taxon>
        <taxon>Plagiorchiida</taxon>
        <taxon>Echinostomata</taxon>
        <taxon>Echinostomatoidea</taxon>
        <taxon>Fasciolidae</taxon>
        <taxon>Fasciola</taxon>
    </lineage>
</organism>
<proteinExistence type="predicted"/>
<dbReference type="Gene3D" id="2.30.30.40">
    <property type="entry name" value="SH3 Domains"/>
    <property type="match status" value="1"/>
</dbReference>
<dbReference type="SUPFAM" id="SSF48065">
    <property type="entry name" value="DBL homology domain (DH-domain)"/>
    <property type="match status" value="1"/>
</dbReference>
<comment type="caution">
    <text evidence="7">The sequence shown here is derived from an EMBL/GenBank/DDBJ whole genome shotgun (WGS) entry which is preliminary data.</text>
</comment>
<dbReference type="InterPro" id="IPR051492">
    <property type="entry name" value="Dynamin-Rho_GEF"/>
</dbReference>
<dbReference type="OrthoDB" id="6244550at2759"/>
<dbReference type="GO" id="GO:0005737">
    <property type="term" value="C:cytoplasm"/>
    <property type="evidence" value="ECO:0007669"/>
    <property type="project" value="TreeGrafter"/>
</dbReference>
<dbReference type="GO" id="GO:0005085">
    <property type="term" value="F:guanyl-nucleotide exchange factor activity"/>
    <property type="evidence" value="ECO:0007669"/>
    <property type="project" value="InterPro"/>
</dbReference>
<evidence type="ECO:0000256" key="4">
    <source>
        <dbReference type="SAM" id="MobiDB-lite"/>
    </source>
</evidence>
<dbReference type="InterPro" id="IPR000219">
    <property type="entry name" value="DH_dom"/>
</dbReference>
<gene>
    <name evidence="7" type="ORF">FGIG_06268</name>
</gene>
<accession>A0A504YD79</accession>
<dbReference type="PROSITE" id="PS50002">
    <property type="entry name" value="SH3"/>
    <property type="match status" value="1"/>
</dbReference>
<dbReference type="Gene3D" id="1.20.900.10">
    <property type="entry name" value="Dbl homology (DH) domain"/>
    <property type="match status" value="1"/>
</dbReference>
<feature type="coiled-coil region" evidence="3">
    <location>
        <begin position="377"/>
        <end position="421"/>
    </location>
</feature>
<keyword evidence="1 2" id="KW-0728">SH3 domain</keyword>
<dbReference type="STRING" id="46835.A0A504YD79"/>
<reference evidence="7 8" key="1">
    <citation type="submission" date="2019-04" db="EMBL/GenBank/DDBJ databases">
        <title>Annotation for the trematode Fasciola gigantica.</title>
        <authorList>
            <person name="Choi Y.-J."/>
        </authorList>
    </citation>
    <scope>NUCLEOTIDE SEQUENCE [LARGE SCALE GENOMIC DNA]</scope>
    <source>
        <strain evidence="7">Uganda_cow_1</strain>
    </source>
</reference>
<feature type="domain" description="DH" evidence="6">
    <location>
        <begin position="31"/>
        <end position="213"/>
    </location>
</feature>
<dbReference type="Pfam" id="PF00621">
    <property type="entry name" value="RhoGEF"/>
    <property type="match status" value="1"/>
</dbReference>
<sequence length="674" mass="77195">MSNYNSVSDEENDSPPMHRDSHNSLQTPMNMRACLIQELIDTQSVFTADMQQLQAAFTCVVVPITNDDRYGVLGNLDEIVEVSKELNRCWCQEMLKHASKHCDRVNVANVTLPFKSKLYSAFSEYSTNYNPKNFTKNFITESFVEKGFQILLKSNPTLLNAESMLIKPVQRVFKYQQLFERLKQETSSNHVDYQATCELHDYFCALLRKINETKRWNEILGDVFNENSRRRFSNNLKSFGQLFRNLRPSRITHTDPKLAQEKWKLENLQTMSKAFQKWIIRRMDLIEETLISERSFLYLVQNVFNASGSLTIHSQIKTISGTGSHVLQDVNSHITIADATRSHLLLTVKPKLDLNVVQRLQTLAEILNDPGLLLEELDRTEQRLTEVRLQRDQAATRNQPLITLEEELATLKRTRDTILENLLTQLPLLTKSAEKLLFSAVAYALMLSANIMHYYTTLLANRIQKAEWIEFSVDHSQSRTNSVPATDVNSQILMDYTDEVIDWIRARKSLEFPKTPLSDTGSSCATRHFSGVTSRHLEILRQNIRENTRTVMDRLPEIRSTTKPGIMRAHSDVSETSRTQYPADVSPSSATPIPTTLEQTRFVCNLDIDRNALATHRAGFSYEARDCHQVSLRAGQLVVMLQDHDAAGNPEWCRVYVLPTEVTGFVPASYLKPI</sequence>
<dbReference type="InterPro" id="IPR001452">
    <property type="entry name" value="SH3_domain"/>
</dbReference>
<evidence type="ECO:0000256" key="2">
    <source>
        <dbReference type="PROSITE-ProRule" id="PRU00192"/>
    </source>
</evidence>
<dbReference type="SUPFAM" id="SSF50044">
    <property type="entry name" value="SH3-domain"/>
    <property type="match status" value="1"/>
</dbReference>
<dbReference type="PANTHER" id="PTHR22834">
    <property type="entry name" value="NUCLEAR FUSION PROTEIN FUS2"/>
    <property type="match status" value="1"/>
</dbReference>
<dbReference type="EMBL" id="SUNJ01015113">
    <property type="protein sequence ID" value="TPP56010.1"/>
    <property type="molecule type" value="Genomic_DNA"/>
</dbReference>
<evidence type="ECO:0000259" key="6">
    <source>
        <dbReference type="PROSITE" id="PS50010"/>
    </source>
</evidence>
<feature type="domain" description="SH3" evidence="5">
    <location>
        <begin position="611"/>
        <end position="674"/>
    </location>
</feature>
<evidence type="ECO:0000256" key="1">
    <source>
        <dbReference type="ARBA" id="ARBA00022443"/>
    </source>
</evidence>
<keyword evidence="8" id="KW-1185">Reference proteome</keyword>
<dbReference type="InterPro" id="IPR035899">
    <property type="entry name" value="DBL_dom_sf"/>
</dbReference>
<evidence type="ECO:0000313" key="8">
    <source>
        <dbReference type="Proteomes" id="UP000316759"/>
    </source>
</evidence>
<dbReference type="SMART" id="SM00325">
    <property type="entry name" value="RhoGEF"/>
    <property type="match status" value="1"/>
</dbReference>
<dbReference type="Proteomes" id="UP000316759">
    <property type="component" value="Unassembled WGS sequence"/>
</dbReference>